<dbReference type="EMBL" id="KE524843">
    <property type="protein sequence ID" value="KFB37480.1"/>
    <property type="molecule type" value="Genomic_DNA"/>
</dbReference>
<dbReference type="EMBL" id="ATLV01013194">
    <property type="status" value="NOT_ANNOTATED_CDS"/>
    <property type="molecule type" value="Genomic_DNA"/>
</dbReference>
<evidence type="ECO:0000313" key="2">
    <source>
        <dbReference type="EnsemblMetazoa" id="ASIC004732-PA"/>
    </source>
</evidence>
<reference evidence="2" key="2">
    <citation type="submission" date="2020-05" db="UniProtKB">
        <authorList>
            <consortium name="EnsemblMetazoa"/>
        </authorList>
    </citation>
    <scope>IDENTIFICATION</scope>
</reference>
<dbReference type="Proteomes" id="UP000030765">
    <property type="component" value="Unassembled WGS sequence"/>
</dbReference>
<protein>
    <submittedName>
        <fullName evidence="1 2">Cellulase</fullName>
    </submittedName>
</protein>
<evidence type="ECO:0000313" key="3">
    <source>
        <dbReference type="Proteomes" id="UP000030765"/>
    </source>
</evidence>
<dbReference type="VEuPathDB" id="VectorBase:ASIC004732"/>
<reference evidence="1 3" key="1">
    <citation type="journal article" date="2014" name="BMC Genomics">
        <title>Genome sequence of Anopheles sinensis provides insight into genetics basis of mosquito competence for malaria parasites.</title>
        <authorList>
            <person name="Zhou D."/>
            <person name="Zhang D."/>
            <person name="Ding G."/>
            <person name="Shi L."/>
            <person name="Hou Q."/>
            <person name="Ye Y."/>
            <person name="Xu Y."/>
            <person name="Zhou H."/>
            <person name="Xiong C."/>
            <person name="Li S."/>
            <person name="Yu J."/>
            <person name="Hong S."/>
            <person name="Yu X."/>
            <person name="Zou P."/>
            <person name="Chen C."/>
            <person name="Chang X."/>
            <person name="Wang W."/>
            <person name="Lv Y."/>
            <person name="Sun Y."/>
            <person name="Ma L."/>
            <person name="Shen B."/>
            <person name="Zhu C."/>
        </authorList>
    </citation>
    <scope>NUCLEOTIDE SEQUENCE [LARGE SCALE GENOMIC DNA]</scope>
</reference>
<name>A0A084VHN6_ANOSI</name>
<accession>A0A084VHN6</accession>
<keyword evidence="3" id="KW-1185">Reference proteome</keyword>
<evidence type="ECO:0000313" key="1">
    <source>
        <dbReference type="EMBL" id="KFB37480.1"/>
    </source>
</evidence>
<proteinExistence type="predicted"/>
<dbReference type="EnsemblMetazoa" id="ASIC004732-RA">
    <property type="protein sequence ID" value="ASIC004732-PA"/>
    <property type="gene ID" value="ASIC004732"/>
</dbReference>
<organism evidence="1">
    <name type="scientific">Anopheles sinensis</name>
    <name type="common">Mosquito</name>
    <dbReference type="NCBI Taxonomy" id="74873"/>
    <lineage>
        <taxon>Eukaryota</taxon>
        <taxon>Metazoa</taxon>
        <taxon>Ecdysozoa</taxon>
        <taxon>Arthropoda</taxon>
        <taxon>Hexapoda</taxon>
        <taxon>Insecta</taxon>
        <taxon>Pterygota</taxon>
        <taxon>Neoptera</taxon>
        <taxon>Endopterygota</taxon>
        <taxon>Diptera</taxon>
        <taxon>Nematocera</taxon>
        <taxon>Culicoidea</taxon>
        <taxon>Culicidae</taxon>
        <taxon>Anophelinae</taxon>
        <taxon>Anopheles</taxon>
    </lineage>
</organism>
<sequence length="72" mass="7599">MIHDSSKPINVKVSNGGSDAGVTSSKLIMGAQQMCVSPGKPYNPTTARSLLVTLDDYRNLAGLDLQLPNVIV</sequence>
<gene>
    <name evidence="1" type="ORF">ZHAS_00004732</name>
</gene>
<dbReference type="AlphaFoldDB" id="A0A084VHN6"/>